<feature type="non-terminal residue" evidence="1">
    <location>
        <position position="32"/>
    </location>
</feature>
<accession>A0AAV1YSU3</accession>
<comment type="caution">
    <text evidence="1">The sequence shown here is derived from an EMBL/GenBank/DDBJ whole genome shotgun (WGS) entry which is preliminary data.</text>
</comment>
<dbReference type="AlphaFoldDB" id="A0AAV1YSU3"/>
<dbReference type="EMBL" id="CAXIEN010000003">
    <property type="protein sequence ID" value="CAL1261771.1"/>
    <property type="molecule type" value="Genomic_DNA"/>
</dbReference>
<organism evidence="1 2">
    <name type="scientific">Larinioides sclopetarius</name>
    <dbReference type="NCBI Taxonomy" id="280406"/>
    <lineage>
        <taxon>Eukaryota</taxon>
        <taxon>Metazoa</taxon>
        <taxon>Ecdysozoa</taxon>
        <taxon>Arthropoda</taxon>
        <taxon>Chelicerata</taxon>
        <taxon>Arachnida</taxon>
        <taxon>Araneae</taxon>
        <taxon>Araneomorphae</taxon>
        <taxon>Entelegynae</taxon>
        <taxon>Araneoidea</taxon>
        <taxon>Araneidae</taxon>
        <taxon>Larinioides</taxon>
    </lineage>
</organism>
<sequence>MFYAYSLRHTCIVPTPFKVFPCSDQFAHKKVG</sequence>
<protein>
    <submittedName>
        <fullName evidence="1">Uncharacterized protein</fullName>
    </submittedName>
</protein>
<evidence type="ECO:0000313" key="1">
    <source>
        <dbReference type="EMBL" id="CAL1261771.1"/>
    </source>
</evidence>
<reference evidence="1 2" key="1">
    <citation type="submission" date="2024-04" db="EMBL/GenBank/DDBJ databases">
        <authorList>
            <person name="Rising A."/>
            <person name="Reimegard J."/>
            <person name="Sonavane S."/>
            <person name="Akerstrom W."/>
            <person name="Nylinder S."/>
            <person name="Hedman E."/>
            <person name="Kallberg Y."/>
        </authorList>
    </citation>
    <scope>NUCLEOTIDE SEQUENCE [LARGE SCALE GENOMIC DNA]</scope>
</reference>
<keyword evidence="2" id="KW-1185">Reference proteome</keyword>
<proteinExistence type="predicted"/>
<dbReference type="Proteomes" id="UP001497382">
    <property type="component" value="Unassembled WGS sequence"/>
</dbReference>
<name>A0AAV1YSU3_9ARAC</name>
<evidence type="ECO:0000313" key="2">
    <source>
        <dbReference type="Proteomes" id="UP001497382"/>
    </source>
</evidence>
<gene>
    <name evidence="1" type="ORF">LARSCL_LOCUS611</name>
</gene>